<feature type="active site" evidence="9">
    <location>
        <position position="123"/>
    </location>
</feature>
<dbReference type="AlphaFoldDB" id="A0A2Z4AHJ1"/>
<feature type="transmembrane region" description="Helical" evidence="9">
    <location>
        <begin position="133"/>
        <end position="154"/>
    </location>
</feature>
<comment type="function">
    <text evidence="9">This protein specifically catalyzes the removal of signal peptides from prolipoproteins.</text>
</comment>
<evidence type="ECO:0000256" key="7">
    <source>
        <dbReference type="ARBA" id="ARBA00022989"/>
    </source>
</evidence>
<organism evidence="11 12">
    <name type="scientific">Candidatus Moanibacter tarae</name>
    <dbReference type="NCBI Taxonomy" id="2200854"/>
    <lineage>
        <taxon>Bacteria</taxon>
        <taxon>Pseudomonadati</taxon>
        <taxon>Verrucomicrobiota</taxon>
        <taxon>Opitutia</taxon>
        <taxon>Puniceicoccales</taxon>
        <taxon>Puniceicoccales incertae sedis</taxon>
        <taxon>Candidatus Moanibacter</taxon>
    </lineage>
</organism>
<proteinExistence type="inferred from homology"/>
<accession>A0A2Z4AHJ1</accession>
<keyword evidence="3 9" id="KW-0645">Protease</keyword>
<feature type="transmembrane region" description="Helical" evidence="9">
    <location>
        <begin position="6"/>
        <end position="25"/>
    </location>
</feature>
<evidence type="ECO:0000256" key="5">
    <source>
        <dbReference type="ARBA" id="ARBA00022750"/>
    </source>
</evidence>
<evidence type="ECO:0000256" key="10">
    <source>
        <dbReference type="RuleBase" id="RU004181"/>
    </source>
</evidence>
<dbReference type="PANTHER" id="PTHR33695">
    <property type="entry name" value="LIPOPROTEIN SIGNAL PEPTIDASE"/>
    <property type="match status" value="1"/>
</dbReference>
<keyword evidence="11" id="KW-0449">Lipoprotein</keyword>
<comment type="pathway">
    <text evidence="9">Protein modification; lipoprotein biosynthesis (signal peptide cleavage).</text>
</comment>
<comment type="similarity">
    <text evidence="1 9 10">Belongs to the peptidase A8 family.</text>
</comment>
<dbReference type="Proteomes" id="UP000247465">
    <property type="component" value="Chromosome"/>
</dbReference>
<evidence type="ECO:0000256" key="3">
    <source>
        <dbReference type="ARBA" id="ARBA00022670"/>
    </source>
</evidence>
<dbReference type="GO" id="GO:0004190">
    <property type="term" value="F:aspartic-type endopeptidase activity"/>
    <property type="evidence" value="ECO:0007669"/>
    <property type="project" value="UniProtKB-UniRule"/>
</dbReference>
<keyword evidence="5 9" id="KW-0064">Aspartyl protease</keyword>
<comment type="subcellular location">
    <subcellularLocation>
        <location evidence="9">Cell membrane</location>
        <topology evidence="9">Multi-pass membrane protein</topology>
    </subcellularLocation>
</comment>
<keyword evidence="6 9" id="KW-0378">Hydrolase</keyword>
<dbReference type="GO" id="GO:0005886">
    <property type="term" value="C:plasma membrane"/>
    <property type="evidence" value="ECO:0007669"/>
    <property type="project" value="UniProtKB-SubCell"/>
</dbReference>
<evidence type="ECO:0000256" key="8">
    <source>
        <dbReference type="ARBA" id="ARBA00023136"/>
    </source>
</evidence>
<name>A0A2Z4AHJ1_9BACT</name>
<keyword evidence="7 9" id="KW-1133">Transmembrane helix</keyword>
<dbReference type="PRINTS" id="PR00781">
    <property type="entry name" value="LIPOSIGPTASE"/>
</dbReference>
<dbReference type="UniPathway" id="UPA00665"/>
<protein>
    <recommendedName>
        <fullName evidence="9">Lipoprotein signal peptidase</fullName>
        <ecNumber evidence="9">3.4.23.36</ecNumber>
    </recommendedName>
    <alternativeName>
        <fullName evidence="9">Prolipoprotein signal peptidase</fullName>
    </alternativeName>
    <alternativeName>
        <fullName evidence="9">Signal peptidase II</fullName>
        <shortName evidence="9">SPase II</shortName>
    </alternativeName>
</protein>
<dbReference type="GO" id="GO:0006508">
    <property type="term" value="P:proteolysis"/>
    <property type="evidence" value="ECO:0007669"/>
    <property type="project" value="UniProtKB-KW"/>
</dbReference>
<dbReference type="EC" id="3.4.23.36" evidence="9"/>
<dbReference type="Pfam" id="PF01252">
    <property type="entry name" value="Peptidase_A8"/>
    <property type="match status" value="1"/>
</dbReference>
<dbReference type="HAMAP" id="MF_00161">
    <property type="entry name" value="LspA"/>
    <property type="match status" value="1"/>
</dbReference>
<evidence type="ECO:0000256" key="9">
    <source>
        <dbReference type="HAMAP-Rule" id="MF_00161"/>
    </source>
</evidence>
<gene>
    <name evidence="9 11" type="primary">lspA</name>
    <name evidence="11" type="ORF">DF168_00908</name>
</gene>
<dbReference type="EMBL" id="CP029803">
    <property type="protein sequence ID" value="AWT59714.1"/>
    <property type="molecule type" value="Genomic_DNA"/>
</dbReference>
<evidence type="ECO:0000313" key="12">
    <source>
        <dbReference type="Proteomes" id="UP000247465"/>
    </source>
</evidence>
<dbReference type="PANTHER" id="PTHR33695:SF1">
    <property type="entry name" value="LIPOPROTEIN SIGNAL PEPTIDASE"/>
    <property type="match status" value="1"/>
</dbReference>
<sequence>MLAKYFRFYLISIIILISDQLTKFWISNQSGLKFGSYWPNGGIEIIPKFFYLAYAGNSGAAWGILSGFNTGLILFAIVALVIIFILRNQIGLKDSAVQWPLGLLSGGVVGNLFDRILHGYVIDFIDIRIFGFHWPAFNLADSGITIGVIYYLLLSHVRKPLGLQ</sequence>
<feature type="active site" evidence="9">
    <location>
        <position position="141"/>
    </location>
</feature>
<evidence type="ECO:0000256" key="2">
    <source>
        <dbReference type="ARBA" id="ARBA00022475"/>
    </source>
</evidence>
<keyword evidence="2 9" id="KW-1003">Cell membrane</keyword>
<evidence type="ECO:0000256" key="1">
    <source>
        <dbReference type="ARBA" id="ARBA00006139"/>
    </source>
</evidence>
<keyword evidence="4 9" id="KW-0812">Transmembrane</keyword>
<dbReference type="NCBIfam" id="TIGR00077">
    <property type="entry name" value="lspA"/>
    <property type="match status" value="1"/>
</dbReference>
<keyword evidence="8 9" id="KW-0472">Membrane</keyword>
<dbReference type="InterPro" id="IPR001872">
    <property type="entry name" value="Peptidase_A8"/>
</dbReference>
<evidence type="ECO:0000256" key="6">
    <source>
        <dbReference type="ARBA" id="ARBA00022801"/>
    </source>
</evidence>
<evidence type="ECO:0000256" key="4">
    <source>
        <dbReference type="ARBA" id="ARBA00022692"/>
    </source>
</evidence>
<comment type="catalytic activity">
    <reaction evidence="9">
        <text>Release of signal peptides from bacterial membrane prolipoproteins. Hydrolyzes -Xaa-Yaa-Zaa-|-(S,diacylglyceryl)Cys-, in which Xaa is hydrophobic (preferably Leu), and Yaa (Ala or Ser) and Zaa (Gly or Ala) have small, neutral side chains.</text>
        <dbReference type="EC" id="3.4.23.36"/>
    </reaction>
</comment>
<feature type="transmembrane region" description="Helical" evidence="9">
    <location>
        <begin position="60"/>
        <end position="84"/>
    </location>
</feature>
<dbReference type="KEGG" id="mtar:DF168_00908"/>
<evidence type="ECO:0000313" key="11">
    <source>
        <dbReference type="EMBL" id="AWT59714.1"/>
    </source>
</evidence>
<feature type="transmembrane region" description="Helical" evidence="9">
    <location>
        <begin position="96"/>
        <end position="113"/>
    </location>
</feature>
<reference evidence="11 12" key="1">
    <citation type="submission" date="2018-06" db="EMBL/GenBank/DDBJ databases">
        <title>Draft Genome Sequence of a Novel Marine Bacterium Related to the Verrucomicrobia.</title>
        <authorList>
            <person name="Vosseberg J."/>
            <person name="Martijn J."/>
            <person name="Ettema T.J.G."/>
        </authorList>
    </citation>
    <scope>NUCLEOTIDE SEQUENCE [LARGE SCALE GENOMIC DNA]</scope>
    <source>
        <strain evidence="11">TARA_B100001123</strain>
    </source>
</reference>